<keyword evidence="3" id="KW-1185">Reference proteome</keyword>
<dbReference type="RefSeq" id="XP_062662451.1">
    <property type="nucleotide sequence ID" value="XM_062802146.1"/>
</dbReference>
<dbReference type="Proteomes" id="UP001278766">
    <property type="component" value="Unassembled WGS sequence"/>
</dbReference>
<evidence type="ECO:0000313" key="3">
    <source>
        <dbReference type="Proteomes" id="UP001278766"/>
    </source>
</evidence>
<evidence type="ECO:0000256" key="1">
    <source>
        <dbReference type="SAM" id="MobiDB-lite"/>
    </source>
</evidence>
<name>A0AAE0LVD1_9PEZI</name>
<protein>
    <submittedName>
        <fullName evidence="2">Uncharacterized protein</fullName>
    </submittedName>
</protein>
<feature type="region of interest" description="Disordered" evidence="1">
    <location>
        <begin position="1"/>
        <end position="24"/>
    </location>
</feature>
<dbReference type="GeneID" id="87839094"/>
<gene>
    <name evidence="2" type="ORF">B0H64DRAFT_371350</name>
</gene>
<reference evidence="2" key="1">
    <citation type="journal article" date="2023" name="Mol. Phylogenet. Evol.">
        <title>Genome-scale phylogeny and comparative genomics of the fungal order Sordariales.</title>
        <authorList>
            <person name="Hensen N."/>
            <person name="Bonometti L."/>
            <person name="Westerberg I."/>
            <person name="Brannstrom I.O."/>
            <person name="Guillou S."/>
            <person name="Cros-Aarteil S."/>
            <person name="Calhoun S."/>
            <person name="Haridas S."/>
            <person name="Kuo A."/>
            <person name="Mondo S."/>
            <person name="Pangilinan J."/>
            <person name="Riley R."/>
            <person name="LaButti K."/>
            <person name="Andreopoulos B."/>
            <person name="Lipzen A."/>
            <person name="Chen C."/>
            <person name="Yan M."/>
            <person name="Daum C."/>
            <person name="Ng V."/>
            <person name="Clum A."/>
            <person name="Steindorff A."/>
            <person name="Ohm R.A."/>
            <person name="Martin F."/>
            <person name="Silar P."/>
            <person name="Natvig D.O."/>
            <person name="Lalanne C."/>
            <person name="Gautier V."/>
            <person name="Ament-Velasquez S.L."/>
            <person name="Kruys A."/>
            <person name="Hutchinson M.I."/>
            <person name="Powell A.J."/>
            <person name="Barry K."/>
            <person name="Miller A.N."/>
            <person name="Grigoriev I.V."/>
            <person name="Debuchy R."/>
            <person name="Gladieux P."/>
            <person name="Hiltunen Thoren M."/>
            <person name="Johannesson H."/>
        </authorList>
    </citation>
    <scope>NUCLEOTIDE SEQUENCE</scope>
    <source>
        <strain evidence="2">CBS 168.71</strain>
    </source>
</reference>
<dbReference type="EMBL" id="JAUEPN010000002">
    <property type="protein sequence ID" value="KAK3298937.1"/>
    <property type="molecule type" value="Genomic_DNA"/>
</dbReference>
<sequence length="121" mass="12314">MAAAPGSWRAPPRRASRAPPPGSGLSVRLLSFDRAPASWATSWAGAAHLAVTPGEIESGGPETLYDAPSERKPLAALFPRPTPAFVLSASGHISPTSVPCSGLKPGGAALADAEITRIQHG</sequence>
<reference evidence="2" key="2">
    <citation type="submission" date="2023-06" db="EMBL/GenBank/DDBJ databases">
        <authorList>
            <consortium name="Lawrence Berkeley National Laboratory"/>
            <person name="Haridas S."/>
            <person name="Hensen N."/>
            <person name="Bonometti L."/>
            <person name="Westerberg I."/>
            <person name="Brannstrom I.O."/>
            <person name="Guillou S."/>
            <person name="Cros-Aarteil S."/>
            <person name="Calhoun S."/>
            <person name="Kuo A."/>
            <person name="Mondo S."/>
            <person name="Pangilinan J."/>
            <person name="Riley R."/>
            <person name="Labutti K."/>
            <person name="Andreopoulos B."/>
            <person name="Lipzen A."/>
            <person name="Chen C."/>
            <person name="Yanf M."/>
            <person name="Daum C."/>
            <person name="Ng V."/>
            <person name="Clum A."/>
            <person name="Steindorff A."/>
            <person name="Ohm R."/>
            <person name="Martin F."/>
            <person name="Silar P."/>
            <person name="Natvig D."/>
            <person name="Lalanne C."/>
            <person name="Gautier V."/>
            <person name="Ament-Velasquez S.L."/>
            <person name="Kruys A."/>
            <person name="Hutchinson M.I."/>
            <person name="Powell A.J."/>
            <person name="Barry K."/>
            <person name="Miller A.N."/>
            <person name="Grigoriev I.V."/>
            <person name="Debuchy R."/>
            <person name="Gladieux P."/>
            <person name="Thoren M.H."/>
            <person name="Johannesson H."/>
        </authorList>
    </citation>
    <scope>NUCLEOTIDE SEQUENCE</scope>
    <source>
        <strain evidence="2">CBS 168.71</strain>
    </source>
</reference>
<proteinExistence type="predicted"/>
<organism evidence="2 3">
    <name type="scientific">Chaetomium fimeti</name>
    <dbReference type="NCBI Taxonomy" id="1854472"/>
    <lineage>
        <taxon>Eukaryota</taxon>
        <taxon>Fungi</taxon>
        <taxon>Dikarya</taxon>
        <taxon>Ascomycota</taxon>
        <taxon>Pezizomycotina</taxon>
        <taxon>Sordariomycetes</taxon>
        <taxon>Sordariomycetidae</taxon>
        <taxon>Sordariales</taxon>
        <taxon>Chaetomiaceae</taxon>
        <taxon>Chaetomium</taxon>
    </lineage>
</organism>
<comment type="caution">
    <text evidence="2">The sequence shown here is derived from an EMBL/GenBank/DDBJ whole genome shotgun (WGS) entry which is preliminary data.</text>
</comment>
<evidence type="ECO:0000313" key="2">
    <source>
        <dbReference type="EMBL" id="KAK3298937.1"/>
    </source>
</evidence>
<dbReference type="AlphaFoldDB" id="A0AAE0LVD1"/>
<accession>A0AAE0LVD1</accession>
<feature type="compositionally biased region" description="Low complexity" evidence="1">
    <location>
        <begin position="1"/>
        <end position="10"/>
    </location>
</feature>